<feature type="DNA-binding region" description="H-T-H motif" evidence="4">
    <location>
        <begin position="36"/>
        <end position="55"/>
    </location>
</feature>
<dbReference type="PANTHER" id="PTHR30055">
    <property type="entry name" value="HTH-TYPE TRANSCRIPTIONAL REGULATOR RUTR"/>
    <property type="match status" value="1"/>
</dbReference>
<dbReference type="RefSeq" id="WP_203679597.1">
    <property type="nucleotide sequence ID" value="NZ_BOMW01000024.1"/>
</dbReference>
<dbReference type="Pfam" id="PF00440">
    <property type="entry name" value="TetR_N"/>
    <property type="match status" value="1"/>
</dbReference>
<gene>
    <name evidence="6" type="ORF">Asi03nite_26460</name>
</gene>
<dbReference type="GO" id="GO:0003700">
    <property type="term" value="F:DNA-binding transcription factor activity"/>
    <property type="evidence" value="ECO:0007669"/>
    <property type="project" value="TreeGrafter"/>
</dbReference>
<proteinExistence type="predicted"/>
<dbReference type="InterPro" id="IPR041347">
    <property type="entry name" value="MftR_C"/>
</dbReference>
<dbReference type="Pfam" id="PF17754">
    <property type="entry name" value="TetR_C_14"/>
    <property type="match status" value="1"/>
</dbReference>
<dbReference type="GO" id="GO:0000976">
    <property type="term" value="F:transcription cis-regulatory region binding"/>
    <property type="evidence" value="ECO:0007669"/>
    <property type="project" value="TreeGrafter"/>
</dbReference>
<dbReference type="InterPro" id="IPR001647">
    <property type="entry name" value="HTH_TetR"/>
</dbReference>
<dbReference type="Gene3D" id="1.10.357.10">
    <property type="entry name" value="Tetracycline Repressor, domain 2"/>
    <property type="match status" value="1"/>
</dbReference>
<dbReference type="PRINTS" id="PR00455">
    <property type="entry name" value="HTHTETR"/>
</dbReference>
<evidence type="ECO:0000259" key="5">
    <source>
        <dbReference type="PROSITE" id="PS50977"/>
    </source>
</evidence>
<keyword evidence="2 4" id="KW-0238">DNA-binding</keyword>
<sequence>MEENLGLRERKKMATRMALHEAAVRLAAERGADNVTIDAIAEAAGVSRRTFTNYFANKEEVFYYRDAYRMRRLCDSIRRQPAADPWNVLTGTALDLLTEAFADTDTSWLVQRRELYHDPNHLAHQIAAYTAIERDLAAEIAGRFTGPDAELRARLLVAVFMTALRTSVQHWLDHPETSLPDTFREVAALVAPRLLSDPAVPAA</sequence>
<dbReference type="EMBL" id="BOMW01000024">
    <property type="protein sequence ID" value="GIF05108.1"/>
    <property type="molecule type" value="Genomic_DNA"/>
</dbReference>
<dbReference type="PROSITE" id="PS50977">
    <property type="entry name" value="HTH_TETR_2"/>
    <property type="match status" value="1"/>
</dbReference>
<keyword evidence="7" id="KW-1185">Reference proteome</keyword>
<evidence type="ECO:0000256" key="2">
    <source>
        <dbReference type="ARBA" id="ARBA00023125"/>
    </source>
</evidence>
<feature type="domain" description="HTH tetR-type" evidence="5">
    <location>
        <begin position="13"/>
        <end position="73"/>
    </location>
</feature>
<name>A0A919TK92_9ACTN</name>
<reference evidence="6" key="1">
    <citation type="submission" date="2021-01" db="EMBL/GenBank/DDBJ databases">
        <title>Whole genome shotgun sequence of Actinoplanes siamensis NBRC 109076.</title>
        <authorList>
            <person name="Komaki H."/>
            <person name="Tamura T."/>
        </authorList>
    </citation>
    <scope>NUCLEOTIDE SEQUENCE</scope>
    <source>
        <strain evidence="6">NBRC 109076</strain>
    </source>
</reference>
<comment type="caution">
    <text evidence="6">The sequence shown here is derived from an EMBL/GenBank/DDBJ whole genome shotgun (WGS) entry which is preliminary data.</text>
</comment>
<accession>A0A919TK92</accession>
<evidence type="ECO:0000256" key="4">
    <source>
        <dbReference type="PROSITE-ProRule" id="PRU00335"/>
    </source>
</evidence>
<evidence type="ECO:0000256" key="1">
    <source>
        <dbReference type="ARBA" id="ARBA00023015"/>
    </source>
</evidence>
<keyword evidence="1" id="KW-0805">Transcription regulation</keyword>
<keyword evidence="3" id="KW-0804">Transcription</keyword>
<evidence type="ECO:0000313" key="7">
    <source>
        <dbReference type="Proteomes" id="UP000629619"/>
    </source>
</evidence>
<dbReference type="Proteomes" id="UP000629619">
    <property type="component" value="Unassembled WGS sequence"/>
</dbReference>
<dbReference type="AlphaFoldDB" id="A0A919TK92"/>
<evidence type="ECO:0000256" key="3">
    <source>
        <dbReference type="ARBA" id="ARBA00023163"/>
    </source>
</evidence>
<dbReference type="InterPro" id="IPR050109">
    <property type="entry name" value="HTH-type_TetR-like_transc_reg"/>
</dbReference>
<dbReference type="InterPro" id="IPR009057">
    <property type="entry name" value="Homeodomain-like_sf"/>
</dbReference>
<evidence type="ECO:0000313" key="6">
    <source>
        <dbReference type="EMBL" id="GIF05108.1"/>
    </source>
</evidence>
<organism evidence="6 7">
    <name type="scientific">Actinoplanes siamensis</name>
    <dbReference type="NCBI Taxonomy" id="1223317"/>
    <lineage>
        <taxon>Bacteria</taxon>
        <taxon>Bacillati</taxon>
        <taxon>Actinomycetota</taxon>
        <taxon>Actinomycetes</taxon>
        <taxon>Micromonosporales</taxon>
        <taxon>Micromonosporaceae</taxon>
        <taxon>Actinoplanes</taxon>
    </lineage>
</organism>
<dbReference type="PANTHER" id="PTHR30055:SF238">
    <property type="entry name" value="MYCOFACTOCIN BIOSYNTHESIS TRANSCRIPTIONAL REGULATOR MFTR-RELATED"/>
    <property type="match status" value="1"/>
</dbReference>
<dbReference type="SUPFAM" id="SSF46689">
    <property type="entry name" value="Homeodomain-like"/>
    <property type="match status" value="1"/>
</dbReference>
<protein>
    <submittedName>
        <fullName evidence="6">TetR family transcriptional regulator</fullName>
    </submittedName>
</protein>